<keyword evidence="7" id="KW-1185">Reference proteome</keyword>
<keyword evidence="4 5" id="KW-0472">Membrane</keyword>
<proteinExistence type="predicted"/>
<dbReference type="InterPro" id="IPR001129">
    <property type="entry name" value="Membr-assoc_MAPEG"/>
</dbReference>
<sequence>MACSEQQQQRAHQNSLENQPIFLSLLTLSGLQYPVTAASFGALYLAGRIGYVQGCCTGDPQKRVNYVTALGYVGMFGLVGTTIKFAADLLSK</sequence>
<keyword evidence="3 5" id="KW-1133">Transmembrane helix</keyword>
<dbReference type="EMBL" id="CP126215">
    <property type="protein sequence ID" value="WIA17348.1"/>
    <property type="molecule type" value="Genomic_DNA"/>
</dbReference>
<comment type="subcellular location">
    <subcellularLocation>
        <location evidence="1">Membrane</location>
        <topology evidence="1">Multi-pass membrane protein</topology>
    </subcellularLocation>
</comment>
<protein>
    <submittedName>
        <fullName evidence="6">Uncharacterized protein</fullName>
    </submittedName>
</protein>
<dbReference type="Gene3D" id="1.20.120.550">
    <property type="entry name" value="Membrane associated eicosanoid/glutathione metabolism-like domain"/>
    <property type="match status" value="1"/>
</dbReference>
<evidence type="ECO:0000256" key="3">
    <source>
        <dbReference type="ARBA" id="ARBA00022989"/>
    </source>
</evidence>
<evidence type="ECO:0000256" key="4">
    <source>
        <dbReference type="ARBA" id="ARBA00023136"/>
    </source>
</evidence>
<accession>A0ABY8U9M1</accession>
<evidence type="ECO:0000256" key="5">
    <source>
        <dbReference type="SAM" id="Phobius"/>
    </source>
</evidence>
<feature type="transmembrane region" description="Helical" evidence="5">
    <location>
        <begin position="66"/>
        <end position="87"/>
    </location>
</feature>
<evidence type="ECO:0000313" key="7">
    <source>
        <dbReference type="Proteomes" id="UP001244341"/>
    </source>
</evidence>
<name>A0ABY8U9M1_TETOB</name>
<dbReference type="PANTHER" id="PTHR10250:SF26">
    <property type="entry name" value="GLUTATHIONE S-TRANSFERASE 3, MITOCHONDRIAL"/>
    <property type="match status" value="1"/>
</dbReference>
<evidence type="ECO:0000313" key="6">
    <source>
        <dbReference type="EMBL" id="WIA17348.1"/>
    </source>
</evidence>
<dbReference type="PANTHER" id="PTHR10250">
    <property type="entry name" value="MICROSOMAL GLUTATHIONE S-TRANSFERASE"/>
    <property type="match status" value="1"/>
</dbReference>
<keyword evidence="2 5" id="KW-0812">Transmembrane</keyword>
<feature type="transmembrane region" description="Helical" evidence="5">
    <location>
        <begin position="21"/>
        <end position="46"/>
    </location>
</feature>
<dbReference type="Pfam" id="PF01124">
    <property type="entry name" value="MAPEG"/>
    <property type="match status" value="1"/>
</dbReference>
<dbReference type="InterPro" id="IPR050997">
    <property type="entry name" value="MAPEG"/>
</dbReference>
<gene>
    <name evidence="6" type="ORF">OEZ85_014211</name>
</gene>
<evidence type="ECO:0000256" key="1">
    <source>
        <dbReference type="ARBA" id="ARBA00004141"/>
    </source>
</evidence>
<evidence type="ECO:0000256" key="2">
    <source>
        <dbReference type="ARBA" id="ARBA00022692"/>
    </source>
</evidence>
<reference evidence="6 7" key="1">
    <citation type="submission" date="2023-05" db="EMBL/GenBank/DDBJ databases">
        <title>A 100% complete, gapless, phased diploid assembly of the Scenedesmus obliquus UTEX 3031 genome.</title>
        <authorList>
            <person name="Biondi T.C."/>
            <person name="Hanschen E.R."/>
            <person name="Kwon T."/>
            <person name="Eng W."/>
            <person name="Kruse C.P.S."/>
            <person name="Koehler S.I."/>
            <person name="Kunde Y."/>
            <person name="Gleasner C.D."/>
            <person name="You Mak K.T."/>
            <person name="Polle J."/>
            <person name="Hovde B.T."/>
            <person name="Starkenburg S.R."/>
        </authorList>
    </citation>
    <scope>NUCLEOTIDE SEQUENCE [LARGE SCALE GENOMIC DNA]</scope>
    <source>
        <strain evidence="6 7">DOE0152z</strain>
    </source>
</reference>
<dbReference type="InterPro" id="IPR023352">
    <property type="entry name" value="MAPEG-like_dom_sf"/>
</dbReference>
<dbReference type="Proteomes" id="UP001244341">
    <property type="component" value="Chromosome 8b"/>
</dbReference>
<organism evidence="6 7">
    <name type="scientific">Tetradesmus obliquus</name>
    <name type="common">Green alga</name>
    <name type="synonym">Acutodesmus obliquus</name>
    <dbReference type="NCBI Taxonomy" id="3088"/>
    <lineage>
        <taxon>Eukaryota</taxon>
        <taxon>Viridiplantae</taxon>
        <taxon>Chlorophyta</taxon>
        <taxon>core chlorophytes</taxon>
        <taxon>Chlorophyceae</taxon>
        <taxon>CS clade</taxon>
        <taxon>Sphaeropleales</taxon>
        <taxon>Scenedesmaceae</taxon>
        <taxon>Tetradesmus</taxon>
    </lineage>
</organism>
<dbReference type="SUPFAM" id="SSF161084">
    <property type="entry name" value="MAPEG domain-like"/>
    <property type="match status" value="1"/>
</dbReference>